<dbReference type="InterPro" id="IPR036523">
    <property type="entry name" value="SurE-like_sf"/>
</dbReference>
<dbReference type="STRING" id="1314782.A0A165SEG1"/>
<dbReference type="PANTHER" id="PTHR30457">
    <property type="entry name" value="5'-NUCLEOTIDASE SURE"/>
    <property type="match status" value="1"/>
</dbReference>
<feature type="domain" description="Survival protein SurE-like phosphatase/nucleotidase" evidence="4">
    <location>
        <begin position="26"/>
        <end position="242"/>
    </location>
</feature>
<evidence type="ECO:0000256" key="2">
    <source>
        <dbReference type="ARBA" id="ARBA00022723"/>
    </source>
</evidence>
<gene>
    <name evidence="5" type="ORF">NEOLEDRAFT_1162988</name>
</gene>
<dbReference type="EMBL" id="KV425574">
    <property type="protein sequence ID" value="KZT25036.1"/>
    <property type="molecule type" value="Genomic_DNA"/>
</dbReference>
<evidence type="ECO:0000256" key="3">
    <source>
        <dbReference type="ARBA" id="ARBA00022801"/>
    </source>
</evidence>
<reference evidence="5 6" key="1">
    <citation type="journal article" date="2016" name="Mol. Biol. Evol.">
        <title>Comparative Genomics of Early-Diverging Mushroom-Forming Fungi Provides Insights into the Origins of Lignocellulose Decay Capabilities.</title>
        <authorList>
            <person name="Nagy L.G."/>
            <person name="Riley R."/>
            <person name="Tritt A."/>
            <person name="Adam C."/>
            <person name="Daum C."/>
            <person name="Floudas D."/>
            <person name="Sun H."/>
            <person name="Yadav J.S."/>
            <person name="Pangilinan J."/>
            <person name="Larsson K.H."/>
            <person name="Matsuura K."/>
            <person name="Barry K."/>
            <person name="Labutti K."/>
            <person name="Kuo R."/>
            <person name="Ohm R.A."/>
            <person name="Bhattacharya S.S."/>
            <person name="Shirouzu T."/>
            <person name="Yoshinaga Y."/>
            <person name="Martin F.M."/>
            <person name="Grigoriev I.V."/>
            <person name="Hibbett D.S."/>
        </authorList>
    </citation>
    <scope>NUCLEOTIDE SEQUENCE [LARGE SCALE GENOMIC DNA]</scope>
    <source>
        <strain evidence="5 6">HHB14362 ss-1</strain>
    </source>
</reference>
<dbReference type="Gene3D" id="3.40.1210.10">
    <property type="entry name" value="Survival protein SurE-like phosphatase/nucleotidase"/>
    <property type="match status" value="1"/>
</dbReference>
<name>A0A165SEG1_9AGAM</name>
<evidence type="ECO:0000259" key="4">
    <source>
        <dbReference type="Pfam" id="PF01975"/>
    </source>
</evidence>
<keyword evidence="2" id="KW-0479">Metal-binding</keyword>
<dbReference type="AlphaFoldDB" id="A0A165SEG1"/>
<organism evidence="5 6">
    <name type="scientific">Neolentinus lepideus HHB14362 ss-1</name>
    <dbReference type="NCBI Taxonomy" id="1314782"/>
    <lineage>
        <taxon>Eukaryota</taxon>
        <taxon>Fungi</taxon>
        <taxon>Dikarya</taxon>
        <taxon>Basidiomycota</taxon>
        <taxon>Agaricomycotina</taxon>
        <taxon>Agaricomycetes</taxon>
        <taxon>Gloeophyllales</taxon>
        <taxon>Gloeophyllaceae</taxon>
        <taxon>Neolentinus</taxon>
    </lineage>
</organism>
<dbReference type="Proteomes" id="UP000076761">
    <property type="component" value="Unassembled WGS sequence"/>
</dbReference>
<sequence>MKVIALGSLVATLVVSTNALFPFYNIVLTNDDGWAVAMIRAQNAALKAAGFNVVLSCPAQNESGTGSTTAAPTVLNITCEYDTCAVGSPPEGYNASDPRLNYVNAYPVDSVRYGIQTVAPKFFGTKPDFVVSGPNVGNNLGPGITRSGTVGAASEAAKEGIPSVAFSGNTLSQISYTTLESEPTSDYTIAAEIYSQLTARFTRILLAVPGPILPYQISLNVNYPSITNCTSADDYKFVLTRIATDPTATDVYQCGTDHLPQETAVVQSEGCYASVSVFNATTKTDVDAGTQAFVRDKLALFGLLTCYDE</sequence>
<proteinExistence type="inferred from homology"/>
<dbReference type="PANTHER" id="PTHR30457:SF0">
    <property type="entry name" value="PHOSPHATASE, PUTATIVE (AFU_ORTHOLOGUE AFUA_4G01070)-RELATED"/>
    <property type="match status" value="1"/>
</dbReference>
<dbReference type="InterPro" id="IPR002828">
    <property type="entry name" value="SurE-like_Pase/nucleotidase"/>
</dbReference>
<dbReference type="SUPFAM" id="SSF64167">
    <property type="entry name" value="SurE-like"/>
    <property type="match status" value="1"/>
</dbReference>
<dbReference type="InParanoid" id="A0A165SEG1"/>
<protein>
    <submittedName>
        <fullName evidence="5">Sure-like protein</fullName>
    </submittedName>
</protein>
<evidence type="ECO:0000313" key="6">
    <source>
        <dbReference type="Proteomes" id="UP000076761"/>
    </source>
</evidence>
<dbReference type="Pfam" id="PF01975">
    <property type="entry name" value="SurE"/>
    <property type="match status" value="1"/>
</dbReference>
<evidence type="ECO:0000256" key="1">
    <source>
        <dbReference type="ARBA" id="ARBA00011062"/>
    </source>
</evidence>
<comment type="similarity">
    <text evidence="1">Belongs to the SurE nucleotidase family.</text>
</comment>
<dbReference type="GO" id="GO:0046872">
    <property type="term" value="F:metal ion binding"/>
    <property type="evidence" value="ECO:0007669"/>
    <property type="project" value="UniProtKB-KW"/>
</dbReference>
<evidence type="ECO:0000313" key="5">
    <source>
        <dbReference type="EMBL" id="KZT25036.1"/>
    </source>
</evidence>
<dbReference type="GO" id="GO:0008252">
    <property type="term" value="F:nucleotidase activity"/>
    <property type="evidence" value="ECO:0007669"/>
    <property type="project" value="InterPro"/>
</dbReference>
<dbReference type="InterPro" id="IPR030048">
    <property type="entry name" value="SurE"/>
</dbReference>
<keyword evidence="6" id="KW-1185">Reference proteome</keyword>
<accession>A0A165SEG1</accession>
<dbReference type="OrthoDB" id="4018688at2759"/>
<keyword evidence="3" id="KW-0378">Hydrolase</keyword>